<accession>A0AA39GQD0</accession>
<name>A0AA39GQD0_SARSR</name>
<dbReference type="Proteomes" id="UP001175261">
    <property type="component" value="Unassembled WGS sequence"/>
</dbReference>
<dbReference type="AlphaFoldDB" id="A0AA39GQD0"/>
<proteinExistence type="predicted"/>
<feature type="region of interest" description="Disordered" evidence="1">
    <location>
        <begin position="319"/>
        <end position="355"/>
    </location>
</feature>
<feature type="transmembrane region" description="Helical" evidence="2">
    <location>
        <begin position="549"/>
        <end position="570"/>
    </location>
</feature>
<feature type="region of interest" description="Disordered" evidence="1">
    <location>
        <begin position="360"/>
        <end position="379"/>
    </location>
</feature>
<reference evidence="3" key="1">
    <citation type="submission" date="2022-10" db="EMBL/GenBank/DDBJ databases">
        <title>Determination and structural analysis of whole genome sequence of Sarocladium strictum F4-1.</title>
        <authorList>
            <person name="Hu L."/>
            <person name="Jiang Y."/>
        </authorList>
    </citation>
    <scope>NUCLEOTIDE SEQUENCE</scope>
    <source>
        <strain evidence="3">F4-1</strain>
    </source>
</reference>
<keyword evidence="4" id="KW-1185">Reference proteome</keyword>
<keyword evidence="2" id="KW-0812">Transmembrane</keyword>
<comment type="caution">
    <text evidence="3">The sequence shown here is derived from an EMBL/GenBank/DDBJ whole genome shotgun (WGS) entry which is preliminary data.</text>
</comment>
<protein>
    <submittedName>
        <fullName evidence="3">Uncharacterized protein</fullName>
    </submittedName>
</protein>
<gene>
    <name evidence="3" type="ORF">NLU13_1127</name>
</gene>
<feature type="region of interest" description="Disordered" evidence="1">
    <location>
        <begin position="114"/>
        <end position="138"/>
    </location>
</feature>
<feature type="transmembrane region" description="Helical" evidence="2">
    <location>
        <begin position="241"/>
        <end position="260"/>
    </location>
</feature>
<feature type="transmembrane region" description="Helical" evidence="2">
    <location>
        <begin position="472"/>
        <end position="491"/>
    </location>
</feature>
<feature type="transmembrane region" description="Helical" evidence="2">
    <location>
        <begin position="41"/>
        <end position="63"/>
    </location>
</feature>
<evidence type="ECO:0000256" key="1">
    <source>
        <dbReference type="SAM" id="MobiDB-lite"/>
    </source>
</evidence>
<evidence type="ECO:0000313" key="3">
    <source>
        <dbReference type="EMBL" id="KAK0391627.1"/>
    </source>
</evidence>
<feature type="transmembrane region" description="Helical" evidence="2">
    <location>
        <begin position="503"/>
        <end position="529"/>
    </location>
</feature>
<feature type="transmembrane region" description="Helical" evidence="2">
    <location>
        <begin position="215"/>
        <end position="234"/>
    </location>
</feature>
<evidence type="ECO:0000256" key="2">
    <source>
        <dbReference type="SAM" id="Phobius"/>
    </source>
</evidence>
<dbReference type="EMBL" id="JAPDFR010000001">
    <property type="protein sequence ID" value="KAK0391627.1"/>
    <property type="molecule type" value="Genomic_DNA"/>
</dbReference>
<feature type="compositionally biased region" description="Basic and acidic residues" evidence="1">
    <location>
        <begin position="338"/>
        <end position="348"/>
    </location>
</feature>
<keyword evidence="2" id="KW-0472">Membrane</keyword>
<dbReference type="PANTHER" id="PTHR35043:SF7">
    <property type="entry name" value="TRANSCRIPTION FACTOR DOMAIN-CONTAINING PROTEIN"/>
    <property type="match status" value="1"/>
</dbReference>
<evidence type="ECO:0000313" key="4">
    <source>
        <dbReference type="Proteomes" id="UP001175261"/>
    </source>
</evidence>
<dbReference type="PANTHER" id="PTHR35043">
    <property type="entry name" value="TRANSCRIPTION FACTOR DOMAIN-CONTAINING PROTEIN"/>
    <property type="match status" value="1"/>
</dbReference>
<organism evidence="3 4">
    <name type="scientific">Sarocladium strictum</name>
    <name type="common">Black bundle disease fungus</name>
    <name type="synonym">Acremonium strictum</name>
    <dbReference type="NCBI Taxonomy" id="5046"/>
    <lineage>
        <taxon>Eukaryota</taxon>
        <taxon>Fungi</taxon>
        <taxon>Dikarya</taxon>
        <taxon>Ascomycota</taxon>
        <taxon>Pezizomycotina</taxon>
        <taxon>Sordariomycetes</taxon>
        <taxon>Hypocreomycetidae</taxon>
        <taxon>Hypocreales</taxon>
        <taxon>Sarocladiaceae</taxon>
        <taxon>Sarocladium</taxon>
    </lineage>
</organism>
<sequence length="598" mass="68620">MPVIAGLLSPRANTTTTTNDDDDLNLVGWVDDPNGRGTVGLVWSCLLTLALCVWSALHLNIPPKHDTTWRHWNRVLRWVLLGILAPELVLWAAWRQWQSAKLLTVRVQEILKEQEEQQQGQDDGQDPDRKSRPRSAGKPMRKYEWSLLHSFYACMGGLVIDMADSTEDGIDHIPRYRRVTLSAHATILLARCGHLPDIDPDYIKDKSKADSLAKVIVLLQATWFLIQAIARLVVHLPVSLLEVNTIGHVLCALVIYLLWWHKPREVREPTVLQGDWIKPLCAFMFMSSRMSGVQYVSVIRRHPSAWVFPELENLTYVAPSPRDRSYPPTSEAPTVSEKAVDDITEQPRPRATAAAVDQLTRTEPPEPMNHGTDSDWGGFRSEIRRQDTVHTLARKRKLGWERGDTVAELRAKRLDRHTLCARAFQTYPAVREYFTRKTPDSAEYVPRLEQFLIPIATNWPGDYLLEPNSKSIVGIVLWFVSIMYGSVHLAAWKEFFPTEAERLLWHMSAGYIAASGVWWCVAHVLFYVWPWLADWWGRFVHLKNHWLQYIVYGFLMGCAGTLYILTRAYLTIEGLVSLRSVPSSMYETVEWEDYIPHL</sequence>
<keyword evidence="2" id="KW-1133">Transmembrane helix</keyword>